<gene>
    <name evidence="8" type="ORF">TVAG_458790</name>
</gene>
<dbReference type="Proteomes" id="UP000001542">
    <property type="component" value="Unassembled WGS sequence"/>
</dbReference>
<dbReference type="InParanoid" id="A2E684"/>
<dbReference type="Gene3D" id="2.30.29.170">
    <property type="match status" value="1"/>
</dbReference>
<dbReference type="VEuPathDB" id="TrichDB:TVAG_458790"/>
<evidence type="ECO:0000256" key="1">
    <source>
        <dbReference type="ARBA" id="ARBA00004138"/>
    </source>
</evidence>
<reference evidence="8" key="2">
    <citation type="journal article" date="2007" name="Science">
        <title>Draft genome sequence of the sexually transmitted pathogen Trichomonas vaginalis.</title>
        <authorList>
            <person name="Carlton J.M."/>
            <person name="Hirt R.P."/>
            <person name="Silva J.C."/>
            <person name="Delcher A.L."/>
            <person name="Schatz M."/>
            <person name="Zhao Q."/>
            <person name="Wortman J.R."/>
            <person name="Bidwell S.L."/>
            <person name="Alsmark U.C.M."/>
            <person name="Besteiro S."/>
            <person name="Sicheritz-Ponten T."/>
            <person name="Noel C.J."/>
            <person name="Dacks J.B."/>
            <person name="Foster P.G."/>
            <person name="Simillion C."/>
            <person name="Van de Peer Y."/>
            <person name="Miranda-Saavedra D."/>
            <person name="Barton G.J."/>
            <person name="Westrop G.D."/>
            <person name="Mueller S."/>
            <person name="Dessi D."/>
            <person name="Fiori P.L."/>
            <person name="Ren Q."/>
            <person name="Paulsen I."/>
            <person name="Zhang H."/>
            <person name="Bastida-Corcuera F.D."/>
            <person name="Simoes-Barbosa A."/>
            <person name="Brown M.T."/>
            <person name="Hayes R.D."/>
            <person name="Mukherjee M."/>
            <person name="Okumura C.Y."/>
            <person name="Schneider R."/>
            <person name="Smith A.J."/>
            <person name="Vanacova S."/>
            <person name="Villalvazo M."/>
            <person name="Haas B.J."/>
            <person name="Pertea M."/>
            <person name="Feldblyum T.V."/>
            <person name="Utterback T.R."/>
            <person name="Shu C.L."/>
            <person name="Osoegawa K."/>
            <person name="de Jong P.J."/>
            <person name="Hrdy I."/>
            <person name="Horvathova L."/>
            <person name="Zubacova Z."/>
            <person name="Dolezal P."/>
            <person name="Malik S.B."/>
            <person name="Logsdon J.M. Jr."/>
            <person name="Henze K."/>
            <person name="Gupta A."/>
            <person name="Wang C.C."/>
            <person name="Dunne R.L."/>
            <person name="Upcroft J.A."/>
            <person name="Upcroft P."/>
            <person name="White O."/>
            <person name="Salzberg S.L."/>
            <person name="Tang P."/>
            <person name="Chiu C.-H."/>
            <person name="Lee Y.-S."/>
            <person name="Embley T.M."/>
            <person name="Coombs G.H."/>
            <person name="Mottram J.C."/>
            <person name="Tachezy J."/>
            <person name="Fraser-Liggett C.M."/>
            <person name="Johnson P.J."/>
        </authorList>
    </citation>
    <scope>NUCLEOTIDE SEQUENCE [LARGE SCALE GENOMIC DNA]</scope>
    <source>
        <strain evidence="8">G3</strain>
    </source>
</reference>
<evidence type="ECO:0000256" key="2">
    <source>
        <dbReference type="ARBA" id="ARBA00004245"/>
    </source>
</evidence>
<dbReference type="KEGG" id="tva:4769765"/>
<dbReference type="Pfam" id="PF06565">
    <property type="entry name" value="DM10_dom"/>
    <property type="match status" value="1"/>
</dbReference>
<dbReference type="SMR" id="A2E684"/>
<keyword evidence="5" id="KW-0206">Cytoskeleton</keyword>
<dbReference type="PROSITE" id="PS51336">
    <property type="entry name" value="DM10"/>
    <property type="match status" value="1"/>
</dbReference>
<comment type="subcellular location">
    <subcellularLocation>
        <location evidence="1">Cell projection</location>
        <location evidence="1">Cilium</location>
    </subcellularLocation>
    <subcellularLocation>
        <location evidence="2">Cytoplasm</location>
        <location evidence="2">Cytoskeleton</location>
    </subcellularLocation>
</comment>
<dbReference type="GO" id="GO:0043014">
    <property type="term" value="F:alpha-tubulin binding"/>
    <property type="evidence" value="ECO:0000318"/>
    <property type="project" value="GO_Central"/>
</dbReference>
<dbReference type="InterPro" id="IPR011992">
    <property type="entry name" value="EF-hand-dom_pair"/>
</dbReference>
<sequence>MDDEKTQVLNFKAKMLSDYPEDRRRQFMISYYLCDKTMAIFEANVPNSGFRAGKFLQRTRVRNPETKKFFEPEAFYVGAKIQASGRVFELLDAAPHTFCLMEANSDQFPDADISSVVNKLSQVCMGQTKNLRPLFENYDKAKTGIVEKSEAEQVLSSFQPELSRHSIVTILRAFEEKGRFNYDPLLKYIKQ</sequence>
<dbReference type="PANTHER" id="PTHR12086:SF9">
    <property type="entry name" value="EF-HAND DOMAIN-CONTAINING PROTEIN 1"/>
    <property type="match status" value="1"/>
</dbReference>
<reference evidence="8" key="1">
    <citation type="submission" date="2006-10" db="EMBL/GenBank/DDBJ databases">
        <authorList>
            <person name="Amadeo P."/>
            <person name="Zhao Q."/>
            <person name="Wortman J."/>
            <person name="Fraser-Liggett C."/>
            <person name="Carlton J."/>
        </authorList>
    </citation>
    <scope>NUCLEOTIDE SEQUENCE</scope>
    <source>
        <strain evidence="8">G3</strain>
    </source>
</reference>
<keyword evidence="4" id="KW-0677">Repeat</keyword>
<protein>
    <recommendedName>
        <fullName evidence="7">DM10 domain-containing protein</fullName>
    </recommendedName>
</protein>
<keyword evidence="3" id="KW-0963">Cytoplasm</keyword>
<evidence type="ECO:0000256" key="5">
    <source>
        <dbReference type="ARBA" id="ARBA00023212"/>
    </source>
</evidence>
<evidence type="ECO:0000256" key="4">
    <source>
        <dbReference type="ARBA" id="ARBA00022737"/>
    </source>
</evidence>
<evidence type="ECO:0000256" key="3">
    <source>
        <dbReference type="ARBA" id="ARBA00022490"/>
    </source>
</evidence>
<dbReference type="GO" id="GO:0072686">
    <property type="term" value="C:mitotic spindle"/>
    <property type="evidence" value="ECO:0000318"/>
    <property type="project" value="GO_Central"/>
</dbReference>
<dbReference type="STRING" id="5722.A2E684"/>
<name>A2E684_TRIV3</name>
<dbReference type="Gene3D" id="1.10.238.10">
    <property type="entry name" value="EF-hand"/>
    <property type="match status" value="1"/>
</dbReference>
<dbReference type="eggNOG" id="KOG0043">
    <property type="taxonomic scope" value="Eukaryota"/>
</dbReference>
<evidence type="ECO:0000256" key="6">
    <source>
        <dbReference type="ARBA" id="ARBA00023273"/>
    </source>
</evidence>
<dbReference type="GO" id="GO:0000281">
    <property type="term" value="P:mitotic cytokinesis"/>
    <property type="evidence" value="ECO:0000318"/>
    <property type="project" value="GO_Central"/>
</dbReference>
<dbReference type="VEuPathDB" id="TrichDB:TVAGG3_0394220"/>
<dbReference type="AlphaFoldDB" id="A2E684"/>
<evidence type="ECO:0000313" key="9">
    <source>
        <dbReference type="Proteomes" id="UP000001542"/>
    </source>
</evidence>
<evidence type="ECO:0000259" key="7">
    <source>
        <dbReference type="PROSITE" id="PS51336"/>
    </source>
</evidence>
<dbReference type="GO" id="GO:0060285">
    <property type="term" value="P:cilium-dependent cell motility"/>
    <property type="evidence" value="ECO:0000318"/>
    <property type="project" value="GO_Central"/>
</dbReference>
<dbReference type="FunFam" id="2.30.29.170:FF:000002">
    <property type="entry name" value="EF-hand domain (C-terminal) containing 1"/>
    <property type="match status" value="1"/>
</dbReference>
<dbReference type="PANTHER" id="PTHR12086">
    <property type="entry name" value="EF-HAND DOMAIN C-TERMINAL CONTAINING PROTEIN"/>
    <property type="match status" value="1"/>
</dbReference>
<keyword evidence="9" id="KW-1185">Reference proteome</keyword>
<accession>A2E684</accession>
<dbReference type="GO" id="GO:0005930">
    <property type="term" value="C:axoneme"/>
    <property type="evidence" value="ECO:0000318"/>
    <property type="project" value="GO_Central"/>
</dbReference>
<dbReference type="EMBL" id="DS113312">
    <property type="protein sequence ID" value="EAY11807.1"/>
    <property type="molecule type" value="Genomic_DNA"/>
</dbReference>
<dbReference type="SUPFAM" id="SSF47473">
    <property type="entry name" value="EF-hand"/>
    <property type="match status" value="1"/>
</dbReference>
<dbReference type="OrthoDB" id="10255210at2759"/>
<feature type="domain" description="DM10" evidence="7">
    <location>
        <begin position="5"/>
        <end position="105"/>
    </location>
</feature>
<dbReference type="InterPro" id="IPR006602">
    <property type="entry name" value="DM10_dom"/>
</dbReference>
<proteinExistence type="predicted"/>
<dbReference type="GO" id="GO:0007052">
    <property type="term" value="P:mitotic spindle organization"/>
    <property type="evidence" value="ECO:0000318"/>
    <property type="project" value="GO_Central"/>
</dbReference>
<dbReference type="SMART" id="SM00676">
    <property type="entry name" value="DM10"/>
    <property type="match status" value="1"/>
</dbReference>
<dbReference type="RefSeq" id="XP_001324030.1">
    <property type="nucleotide sequence ID" value="XM_001323995.1"/>
</dbReference>
<keyword evidence="6" id="KW-0966">Cell projection</keyword>
<dbReference type="InterPro" id="IPR040193">
    <property type="entry name" value="EFHC1/EFHC2/EFHB"/>
</dbReference>
<organism evidence="8 9">
    <name type="scientific">Trichomonas vaginalis (strain ATCC PRA-98 / G3)</name>
    <dbReference type="NCBI Taxonomy" id="412133"/>
    <lineage>
        <taxon>Eukaryota</taxon>
        <taxon>Metamonada</taxon>
        <taxon>Parabasalia</taxon>
        <taxon>Trichomonadida</taxon>
        <taxon>Trichomonadidae</taxon>
        <taxon>Trichomonas</taxon>
    </lineage>
</organism>
<evidence type="ECO:0000313" key="8">
    <source>
        <dbReference type="EMBL" id="EAY11807.1"/>
    </source>
</evidence>